<sequence length="326" mass="35562">MIHDHPFSPVKREDLKEWMLRGGSPFGEDVDFLLNAHLYRYLRKLQLRPSSKQWLQTSAIATLSLMRRTINATEQKRYVAHVNISAYELRFNKMVQNISSSSGSNSSNGDSTANREPSAFDHVPAWVALLTDSRSGVAGQRQCNGTNGHSAVNQAAEAQDDTDSQGFQEIQQADTADRGRSRVEESAGSSTGEQSDSSVTPPVSQYPLGFGDYGRTAVLTTAPHLSSSNAIAESPILQPLAISMPNASYHLPAQAMPIPHIYSPYAAEMQRHMGISPNYAVNGGGFAPGVANKNGISHSEGANMTAVMHMFEETQKLIREMQARKD</sequence>
<evidence type="ECO:0000256" key="1">
    <source>
        <dbReference type="SAM" id="MobiDB-lite"/>
    </source>
</evidence>
<accession>A0A9W8LZR9</accession>
<name>A0A9W8LZR9_9FUNG</name>
<reference evidence="2" key="1">
    <citation type="submission" date="2022-07" db="EMBL/GenBank/DDBJ databases">
        <title>Phylogenomic reconstructions and comparative analyses of Kickxellomycotina fungi.</title>
        <authorList>
            <person name="Reynolds N.K."/>
            <person name="Stajich J.E."/>
            <person name="Barry K."/>
            <person name="Grigoriev I.V."/>
            <person name="Crous P."/>
            <person name="Smith M.E."/>
        </authorList>
    </citation>
    <scope>NUCLEOTIDE SEQUENCE</scope>
    <source>
        <strain evidence="2">NRRL 1566</strain>
    </source>
</reference>
<gene>
    <name evidence="2" type="ORF">IWW36_003721</name>
</gene>
<keyword evidence="3" id="KW-1185">Reference proteome</keyword>
<dbReference type="Proteomes" id="UP001139887">
    <property type="component" value="Unassembled WGS sequence"/>
</dbReference>
<organism evidence="2 3">
    <name type="scientific">Coemansia brasiliensis</name>
    <dbReference type="NCBI Taxonomy" id="2650707"/>
    <lineage>
        <taxon>Eukaryota</taxon>
        <taxon>Fungi</taxon>
        <taxon>Fungi incertae sedis</taxon>
        <taxon>Zoopagomycota</taxon>
        <taxon>Kickxellomycotina</taxon>
        <taxon>Kickxellomycetes</taxon>
        <taxon>Kickxellales</taxon>
        <taxon>Kickxellaceae</taxon>
        <taxon>Coemansia</taxon>
    </lineage>
</organism>
<dbReference type="EMBL" id="JANBUW010000275">
    <property type="protein sequence ID" value="KAJ2847698.1"/>
    <property type="molecule type" value="Genomic_DNA"/>
</dbReference>
<feature type="compositionally biased region" description="Basic and acidic residues" evidence="1">
    <location>
        <begin position="175"/>
        <end position="185"/>
    </location>
</feature>
<feature type="compositionally biased region" description="Low complexity" evidence="1">
    <location>
        <begin position="99"/>
        <end position="111"/>
    </location>
</feature>
<proteinExistence type="predicted"/>
<dbReference type="OrthoDB" id="5570110at2759"/>
<feature type="compositionally biased region" description="Polar residues" evidence="1">
    <location>
        <begin position="164"/>
        <end position="174"/>
    </location>
</feature>
<dbReference type="AlphaFoldDB" id="A0A9W8LZR9"/>
<feature type="region of interest" description="Disordered" evidence="1">
    <location>
        <begin position="154"/>
        <end position="206"/>
    </location>
</feature>
<evidence type="ECO:0000313" key="2">
    <source>
        <dbReference type="EMBL" id="KAJ2847698.1"/>
    </source>
</evidence>
<feature type="compositionally biased region" description="Polar residues" evidence="1">
    <location>
        <begin position="187"/>
        <end position="203"/>
    </location>
</feature>
<feature type="region of interest" description="Disordered" evidence="1">
    <location>
        <begin position="98"/>
        <end position="117"/>
    </location>
</feature>
<evidence type="ECO:0000313" key="3">
    <source>
        <dbReference type="Proteomes" id="UP001139887"/>
    </source>
</evidence>
<protein>
    <submittedName>
        <fullName evidence="2">Uncharacterized protein</fullName>
    </submittedName>
</protein>
<comment type="caution">
    <text evidence="2">The sequence shown here is derived from an EMBL/GenBank/DDBJ whole genome shotgun (WGS) entry which is preliminary data.</text>
</comment>